<dbReference type="SUPFAM" id="SSF50978">
    <property type="entry name" value="WD40 repeat-like"/>
    <property type="match status" value="1"/>
</dbReference>
<dbReference type="InterPro" id="IPR036322">
    <property type="entry name" value="WD40_repeat_dom_sf"/>
</dbReference>
<dbReference type="InterPro" id="IPR051150">
    <property type="entry name" value="SWT21/TCAB1_mRNA_Telomere"/>
</dbReference>
<proteinExistence type="predicted"/>
<sequence>MEHESIPLVACGQAADDTATQTPKTQLLAQHFATPLAERSRLPSNRVFYSSAQWTGDGTTIITGSSDNSVSSFVLPADLMDFDSGTRQLEPQAKIKLPEPTQVIAPAPFFSLSEAASQTFLVGCRDHPLHLYHAFPDDPRSAPIGHYKFIRHETEQYIVPASLVWPHPGTHFICGSANRLDYFDVSRHGSDGPVLTVPTIPSKRHISKGHGVGMKGTVSALGVSPPNVNGLPLVAAGTRTRWMGLYDLHRSDGAVANWRISESDLPGSSDSYAGQGVVQVLWSPCGRYLIINERHSNGLLVYDIRGSGRLLSILAGRKNLSQQRLNCDVFAGSQHGDGGFEVWAGSQDGSVIVWDQVGLTAAETQPSWSWNPHDSPVCASILHNSGSVIATCSGGWEHSDIKDEYDAVDAHAGQGWSCKILEESSLKIWSFGGGVLIVTTTWCTTTSNIAPIHFGYLVYDRSSSHPHSWATDLKSTSKGLMTVGKTFGPLDDETIARAPDFVFHHFGLTCDLAHLLTGAIAIVPTTTVDECPELDCLLIEGRNPAYFELHPQYAGFVRRHVAAGKLVSSPALERQSLPPRTSWMATVNDTEYELVKKFSPLVN</sequence>
<dbReference type="PANTHER" id="PTHR13211:SF0">
    <property type="entry name" value="TELOMERASE CAJAL BODY PROTEIN 1"/>
    <property type="match status" value="1"/>
</dbReference>
<dbReference type="eggNOG" id="KOG2919">
    <property type="taxonomic scope" value="Eukaryota"/>
</dbReference>
<dbReference type="STRING" id="655827.E9DUG5"/>
<dbReference type="HOGENOM" id="CLU_022731_0_1_1"/>
<name>E9DUG5_METAQ</name>
<dbReference type="Gene3D" id="2.130.10.10">
    <property type="entry name" value="YVTN repeat-like/Quinoprotein amine dehydrogenase"/>
    <property type="match status" value="1"/>
</dbReference>
<dbReference type="Proteomes" id="UP000002499">
    <property type="component" value="Unassembled WGS sequence"/>
</dbReference>
<reference evidence="1 2" key="1">
    <citation type="journal article" date="2011" name="PLoS Genet.">
        <title>Genome sequencing and comparative transcriptomics of the model entomopathogenic fungi Metarhizium anisopliae and M. acridum.</title>
        <authorList>
            <person name="Gao Q."/>
            <person name="Jin K."/>
            <person name="Ying S.H."/>
            <person name="Zhang Y."/>
            <person name="Xiao G."/>
            <person name="Shang Y."/>
            <person name="Duan Z."/>
            <person name="Hu X."/>
            <person name="Xie X.Q."/>
            <person name="Zhou G."/>
            <person name="Peng G."/>
            <person name="Luo Z."/>
            <person name="Huang W."/>
            <person name="Wang B."/>
            <person name="Fang W."/>
            <person name="Wang S."/>
            <person name="Zhong Y."/>
            <person name="Ma L.J."/>
            <person name="St Leger R.J."/>
            <person name="Zhao G.P."/>
            <person name="Pei Y."/>
            <person name="Feng M.G."/>
            <person name="Xia Y."/>
            <person name="Wang C."/>
        </authorList>
    </citation>
    <scope>NUCLEOTIDE SEQUENCE [LARGE SCALE GENOMIC DNA]</scope>
    <source>
        <strain evidence="1 2">CQMa 102</strain>
    </source>
</reference>
<keyword evidence="2" id="KW-1185">Reference proteome</keyword>
<evidence type="ECO:0000313" key="1">
    <source>
        <dbReference type="EMBL" id="EFY92627.1"/>
    </source>
</evidence>
<accession>E9DUG5</accession>
<dbReference type="EMBL" id="GL698474">
    <property type="protein sequence ID" value="EFY92627.1"/>
    <property type="molecule type" value="Genomic_DNA"/>
</dbReference>
<organism evidence="2">
    <name type="scientific">Metarhizium acridum (strain CQMa 102)</name>
    <dbReference type="NCBI Taxonomy" id="655827"/>
    <lineage>
        <taxon>Eukaryota</taxon>
        <taxon>Fungi</taxon>
        <taxon>Dikarya</taxon>
        <taxon>Ascomycota</taxon>
        <taxon>Pezizomycotina</taxon>
        <taxon>Sordariomycetes</taxon>
        <taxon>Hypocreomycetidae</taxon>
        <taxon>Hypocreales</taxon>
        <taxon>Clavicipitaceae</taxon>
        <taxon>Metarhizium</taxon>
    </lineage>
</organism>
<protein>
    <submittedName>
        <fullName evidence="1">WD repeat-containing protein 79</fullName>
    </submittedName>
</protein>
<gene>
    <name evidence="1" type="ORF">MAC_01263</name>
</gene>
<dbReference type="PANTHER" id="PTHR13211">
    <property type="entry name" value="TELOMERASE CAJAL BODY PROTEIN 1"/>
    <property type="match status" value="1"/>
</dbReference>
<evidence type="ECO:0000313" key="2">
    <source>
        <dbReference type="Proteomes" id="UP000002499"/>
    </source>
</evidence>
<dbReference type="AlphaFoldDB" id="E9DUG5"/>
<dbReference type="OrthoDB" id="239865at2759"/>
<dbReference type="Gene3D" id="3.40.50.880">
    <property type="match status" value="1"/>
</dbReference>
<dbReference type="InParanoid" id="E9DUG5"/>
<dbReference type="InterPro" id="IPR029062">
    <property type="entry name" value="Class_I_gatase-like"/>
</dbReference>
<dbReference type="InterPro" id="IPR015943">
    <property type="entry name" value="WD40/YVTN_repeat-like_dom_sf"/>
</dbReference>